<proteinExistence type="predicted"/>
<name>A0ABQ1NV71_9MICC</name>
<accession>A0ABQ1NV71</accession>
<dbReference type="InterPro" id="IPR000182">
    <property type="entry name" value="GNAT_dom"/>
</dbReference>
<organism evidence="2 3">
    <name type="scientific">Tersicoccus solisilvae</name>
    <dbReference type="NCBI Taxonomy" id="1882339"/>
    <lineage>
        <taxon>Bacteria</taxon>
        <taxon>Bacillati</taxon>
        <taxon>Actinomycetota</taxon>
        <taxon>Actinomycetes</taxon>
        <taxon>Micrococcales</taxon>
        <taxon>Micrococcaceae</taxon>
        <taxon>Tersicoccus</taxon>
    </lineage>
</organism>
<dbReference type="CDD" id="cd04301">
    <property type="entry name" value="NAT_SF"/>
    <property type="match status" value="1"/>
</dbReference>
<sequence length="175" mass="18638">MTGSAVSRVRQTGHVLIRCAEPEDLPRIAPLLRGGTIASVDEAIADPDRLVLVAEADGDVVGWAKTHHWRRDDPPAPAGHYLGGVSVAEPWRRRGIATALTQRRMAWMRERADRAWCVVNAGNEASLALHAGLWASSTSLAGRVSTPRPSTTAGPGCCCALAPACPLGPPRRSIR</sequence>
<dbReference type="EMBL" id="BMJI01000003">
    <property type="protein sequence ID" value="GGC85141.1"/>
    <property type="molecule type" value="Genomic_DNA"/>
</dbReference>
<dbReference type="PROSITE" id="PS51186">
    <property type="entry name" value="GNAT"/>
    <property type="match status" value="1"/>
</dbReference>
<gene>
    <name evidence="2" type="ORF">GCM10011512_10020</name>
</gene>
<evidence type="ECO:0000259" key="1">
    <source>
        <dbReference type="PROSITE" id="PS51186"/>
    </source>
</evidence>
<comment type="caution">
    <text evidence="2">The sequence shown here is derived from an EMBL/GenBank/DDBJ whole genome shotgun (WGS) entry which is preliminary data.</text>
</comment>
<evidence type="ECO:0000313" key="3">
    <source>
        <dbReference type="Proteomes" id="UP000597761"/>
    </source>
</evidence>
<protein>
    <recommendedName>
        <fullName evidence="1">N-acetyltransferase domain-containing protein</fullName>
    </recommendedName>
</protein>
<dbReference type="Pfam" id="PF00583">
    <property type="entry name" value="Acetyltransf_1"/>
    <property type="match status" value="1"/>
</dbReference>
<keyword evidence="3" id="KW-1185">Reference proteome</keyword>
<reference evidence="3" key="1">
    <citation type="journal article" date="2019" name="Int. J. Syst. Evol. Microbiol.">
        <title>The Global Catalogue of Microorganisms (GCM) 10K type strain sequencing project: providing services to taxonomists for standard genome sequencing and annotation.</title>
        <authorList>
            <consortium name="The Broad Institute Genomics Platform"/>
            <consortium name="The Broad Institute Genome Sequencing Center for Infectious Disease"/>
            <person name="Wu L."/>
            <person name="Ma J."/>
        </authorList>
    </citation>
    <scope>NUCLEOTIDE SEQUENCE [LARGE SCALE GENOMIC DNA]</scope>
    <source>
        <strain evidence="3">CGMCC 1.15480</strain>
    </source>
</reference>
<dbReference type="InterPro" id="IPR016181">
    <property type="entry name" value="Acyl_CoA_acyltransferase"/>
</dbReference>
<dbReference type="PANTHER" id="PTHR43072">
    <property type="entry name" value="N-ACETYLTRANSFERASE"/>
    <property type="match status" value="1"/>
</dbReference>
<evidence type="ECO:0000313" key="2">
    <source>
        <dbReference type="EMBL" id="GGC85141.1"/>
    </source>
</evidence>
<feature type="domain" description="N-acetyltransferase" evidence="1">
    <location>
        <begin position="15"/>
        <end position="168"/>
    </location>
</feature>
<dbReference type="Proteomes" id="UP000597761">
    <property type="component" value="Unassembled WGS sequence"/>
</dbReference>
<dbReference type="Gene3D" id="3.40.630.30">
    <property type="match status" value="1"/>
</dbReference>
<dbReference type="SUPFAM" id="SSF55729">
    <property type="entry name" value="Acyl-CoA N-acyltransferases (Nat)"/>
    <property type="match status" value="1"/>
</dbReference>
<dbReference type="PANTHER" id="PTHR43072:SF60">
    <property type="entry name" value="L-2,4-DIAMINOBUTYRIC ACID ACETYLTRANSFERASE"/>
    <property type="match status" value="1"/>
</dbReference>